<feature type="compositionally biased region" description="Low complexity" evidence="3">
    <location>
        <begin position="38"/>
        <end position="51"/>
    </location>
</feature>
<organism evidence="6 7">
    <name type="scientific">Noviherbaspirillum cavernae</name>
    <dbReference type="NCBI Taxonomy" id="2320862"/>
    <lineage>
        <taxon>Bacteria</taxon>
        <taxon>Pseudomonadati</taxon>
        <taxon>Pseudomonadota</taxon>
        <taxon>Betaproteobacteria</taxon>
        <taxon>Burkholderiales</taxon>
        <taxon>Oxalobacteraceae</taxon>
        <taxon>Noviherbaspirillum</taxon>
    </lineage>
</organism>
<evidence type="ECO:0000259" key="5">
    <source>
        <dbReference type="Pfam" id="PF01103"/>
    </source>
</evidence>
<comment type="caution">
    <text evidence="6">The sequence shown here is derived from an EMBL/GenBank/DDBJ whole genome shotgun (WGS) entry which is preliminary data.</text>
</comment>
<evidence type="ECO:0000256" key="2">
    <source>
        <dbReference type="ARBA" id="ARBA00023136"/>
    </source>
</evidence>
<dbReference type="RefSeq" id="WP_119737691.1">
    <property type="nucleotide sequence ID" value="NZ_QYUN01000002.1"/>
</dbReference>
<feature type="region of interest" description="Disordered" evidence="3">
    <location>
        <begin position="28"/>
        <end position="63"/>
    </location>
</feature>
<dbReference type="GO" id="GO:0019867">
    <property type="term" value="C:outer membrane"/>
    <property type="evidence" value="ECO:0007669"/>
    <property type="project" value="InterPro"/>
</dbReference>
<proteinExistence type="predicted"/>
<gene>
    <name evidence="6" type="ORF">D3870_06640</name>
</gene>
<protein>
    <recommendedName>
        <fullName evidence="5">Bacterial surface antigen (D15) domain-containing protein</fullName>
    </recommendedName>
</protein>
<accession>A0A418WZR4</accession>
<name>A0A418WZR4_9BURK</name>
<feature type="domain" description="Bacterial surface antigen (D15)" evidence="5">
    <location>
        <begin position="230"/>
        <end position="412"/>
    </location>
</feature>
<dbReference type="AlphaFoldDB" id="A0A418WZR4"/>
<dbReference type="InterPro" id="IPR000184">
    <property type="entry name" value="Bac_surfAg_D15"/>
</dbReference>
<evidence type="ECO:0000313" key="7">
    <source>
        <dbReference type="Proteomes" id="UP000285190"/>
    </source>
</evidence>
<keyword evidence="7" id="KW-1185">Reference proteome</keyword>
<dbReference type="Gene3D" id="2.40.160.50">
    <property type="entry name" value="membrane protein fhac: a member of the omp85/tpsb transporter family"/>
    <property type="match status" value="1"/>
</dbReference>
<comment type="subcellular location">
    <subcellularLocation>
        <location evidence="1">Membrane</location>
    </subcellularLocation>
</comment>
<feature type="chain" id="PRO_5019429555" description="Bacterial surface antigen (D15) domain-containing protein" evidence="4">
    <location>
        <begin position="26"/>
        <end position="413"/>
    </location>
</feature>
<dbReference type="EMBL" id="QYUN01000002">
    <property type="protein sequence ID" value="RJG05738.1"/>
    <property type="molecule type" value="Genomic_DNA"/>
</dbReference>
<evidence type="ECO:0000256" key="4">
    <source>
        <dbReference type="SAM" id="SignalP"/>
    </source>
</evidence>
<evidence type="ECO:0000313" key="6">
    <source>
        <dbReference type="EMBL" id="RJG05738.1"/>
    </source>
</evidence>
<sequence>MTWSRRLMAVAEAVLAASSMSAALAQGVPEPVGRHDAAGSATSAASSAPAAQPGTKHSGILDQKDGNPDLSEWLLTRKGFLPVPIIITEPAVGYGGGLAALFFGQSMSEAASQAKKSGHVTPPDIYGIALAATQNGTKAIGGGAFLSFLDDRWRYRGVVGRTDVNLDFYGGGDALGDDFKIGYSLKGWMSSQQALYRLGSSDNFIGLRWIYLDLDNSFDSGREPPLLPPQSFASKSSGLGLSFEHDSRDNIFTPSRGVMAALDTMFYTPGLGSDNSFQTYRAHVFAYTPIAKSVVLGGRLDGRAARGDVPFYQLPFIDMRGVPAARYQDDNVAVAEVEARWNVTDRWGVIGFAGVGRAWGKTQGFDDVGNKVSKGAGVRYQIARALGMWVGMDYAWGPDGERAFYIQIGNAWR</sequence>
<evidence type="ECO:0000256" key="1">
    <source>
        <dbReference type="ARBA" id="ARBA00004370"/>
    </source>
</evidence>
<keyword evidence="4" id="KW-0732">Signal</keyword>
<dbReference type="Pfam" id="PF01103">
    <property type="entry name" value="Omp85"/>
    <property type="match status" value="1"/>
</dbReference>
<evidence type="ECO:0000256" key="3">
    <source>
        <dbReference type="SAM" id="MobiDB-lite"/>
    </source>
</evidence>
<keyword evidence="2" id="KW-0472">Membrane</keyword>
<dbReference type="Proteomes" id="UP000285190">
    <property type="component" value="Unassembled WGS sequence"/>
</dbReference>
<feature type="signal peptide" evidence="4">
    <location>
        <begin position="1"/>
        <end position="25"/>
    </location>
</feature>
<reference evidence="6 7" key="1">
    <citation type="submission" date="2018-09" db="EMBL/GenBank/DDBJ databases">
        <authorList>
            <person name="Zhu H."/>
        </authorList>
    </citation>
    <scope>NUCLEOTIDE SEQUENCE [LARGE SCALE GENOMIC DNA]</scope>
    <source>
        <strain evidence="6 7">K2R10-39</strain>
    </source>
</reference>
<dbReference type="OrthoDB" id="9771071at2"/>